<dbReference type="InterPro" id="IPR051083">
    <property type="entry name" value="GrpII_Intron_Splice-Mob/Def"/>
</dbReference>
<keyword evidence="7" id="KW-0051">Antiviral defense</keyword>
<evidence type="ECO:0000256" key="8">
    <source>
        <dbReference type="ARBA" id="ARBA00034120"/>
    </source>
</evidence>
<evidence type="ECO:0000256" key="11">
    <source>
        <dbReference type="SAM" id="Phobius"/>
    </source>
</evidence>
<keyword evidence="11" id="KW-0812">Transmembrane</keyword>
<organism evidence="13">
    <name type="scientific">Chitinibacter mangrovi</name>
    <dbReference type="NCBI Taxonomy" id="3153927"/>
    <lineage>
        <taxon>Bacteria</taxon>
        <taxon>Pseudomonadati</taxon>
        <taxon>Pseudomonadota</taxon>
        <taxon>Betaproteobacteria</taxon>
        <taxon>Neisseriales</taxon>
        <taxon>Chitinibacteraceae</taxon>
        <taxon>Chitinibacter</taxon>
    </lineage>
</organism>
<keyword evidence="4" id="KW-0479">Metal-binding</keyword>
<evidence type="ECO:0000256" key="9">
    <source>
        <dbReference type="ARBA" id="ARBA00048173"/>
    </source>
</evidence>
<evidence type="ECO:0000256" key="3">
    <source>
        <dbReference type="ARBA" id="ARBA00022695"/>
    </source>
</evidence>
<comment type="similarity">
    <text evidence="8">Belongs to the bacterial reverse transcriptase family.</text>
</comment>
<feature type="region of interest" description="Disordered" evidence="10">
    <location>
        <begin position="1"/>
        <end position="32"/>
    </location>
</feature>
<dbReference type="Gene3D" id="3.30.70.270">
    <property type="match status" value="1"/>
</dbReference>
<sequence length="626" mass="70744">MSQPSQSNPNLSNSALPPNSREAILQRMRDSSKDEVILEEMRRQGFWPKDEPSPEQAAALALIEREGELVRALHDLSQQLHQVEDPQAALKAMRKERMRLAREKREVTRRQQAQRRYDRALAWHTQQQNDITYLGEDVSQGLADPRCDEARLASKGLPHFSSVAVLAQAMGVTVAELRFLSFSRNVTRISHYRRFTVPKKTGGVRLISAPMPRLKRLQYWILEQILLKLPVHAAAQGFVAGRSIVSNATPHTGQAVVVNFDLQDFFPSIHWQRVSGLFQSMGYSKQLATILALICSETPCDEVAVDGAHYFVQTGVRRLPQGAPSSPALTNLLCRRLDTRLSALAQRLGFRYTRYADDMTFSAADDNQLARLLWQAKQVIREEGFTLHPDKQKVMRRHKRQEVTGIVVNQQPAVCRETLRRFRAVLFQVEQTGPTGKHWNGNENVLAALAGYAQFIVMVDAEKGRPLLARVRAAQLKWSAPETARSSYYRDFRTSSSKGIAPKGITQMAQRAIPIIELTQEQHQQAKQSAQQPNSQRAVPPVDPDVVLLEQQQAPPLAAHADTPVSVYLQIAVAFLALMLIGLLSLNYLLSAGSIVWVCYCMQKRKFSWWGFLLVLIVCRWLWQQI</sequence>
<accession>A0AAU7F914</accession>
<dbReference type="GO" id="GO:0003964">
    <property type="term" value="F:RNA-directed DNA polymerase activity"/>
    <property type="evidence" value="ECO:0007669"/>
    <property type="project" value="UniProtKB-KW"/>
</dbReference>
<dbReference type="PROSITE" id="PS50878">
    <property type="entry name" value="RT_POL"/>
    <property type="match status" value="1"/>
</dbReference>
<keyword evidence="3" id="KW-0548">Nucleotidyltransferase</keyword>
<dbReference type="GO" id="GO:0046872">
    <property type="term" value="F:metal ion binding"/>
    <property type="evidence" value="ECO:0007669"/>
    <property type="project" value="UniProtKB-KW"/>
</dbReference>
<dbReference type="Pfam" id="PF00078">
    <property type="entry name" value="RVT_1"/>
    <property type="match status" value="1"/>
</dbReference>
<comment type="catalytic activity">
    <reaction evidence="9">
        <text>DNA(n) + a 2'-deoxyribonucleoside 5'-triphosphate = DNA(n+1) + diphosphate</text>
        <dbReference type="Rhea" id="RHEA:22508"/>
        <dbReference type="Rhea" id="RHEA-COMP:17339"/>
        <dbReference type="Rhea" id="RHEA-COMP:17340"/>
        <dbReference type="ChEBI" id="CHEBI:33019"/>
        <dbReference type="ChEBI" id="CHEBI:61560"/>
        <dbReference type="ChEBI" id="CHEBI:173112"/>
        <dbReference type="EC" id="2.7.7.49"/>
    </reaction>
</comment>
<feature type="compositionally biased region" description="Low complexity" evidence="10">
    <location>
        <begin position="1"/>
        <end position="20"/>
    </location>
</feature>
<dbReference type="PANTHER" id="PTHR34047:SF7">
    <property type="entry name" value="RNA-DIRECTED DNA POLYMERASE"/>
    <property type="match status" value="1"/>
</dbReference>
<dbReference type="PRINTS" id="PR00866">
    <property type="entry name" value="RNADNAPOLMS"/>
</dbReference>
<feature type="domain" description="Reverse transcriptase" evidence="12">
    <location>
        <begin position="178"/>
        <end position="408"/>
    </location>
</feature>
<dbReference type="CDD" id="cd03487">
    <property type="entry name" value="RT_Bac_retron_II"/>
    <property type="match status" value="1"/>
</dbReference>
<protein>
    <recommendedName>
        <fullName evidence="1">RNA-directed DNA polymerase</fullName>
        <ecNumber evidence="1">2.7.7.49</ecNumber>
    </recommendedName>
</protein>
<dbReference type="PANTHER" id="PTHR34047">
    <property type="entry name" value="NUCLEAR INTRON MATURASE 1, MITOCHONDRIAL-RELATED"/>
    <property type="match status" value="1"/>
</dbReference>
<keyword evidence="6 13" id="KW-0695">RNA-directed DNA polymerase</keyword>
<dbReference type="RefSeq" id="WP_348944471.1">
    <property type="nucleotide sequence ID" value="NZ_CP157355.1"/>
</dbReference>
<keyword evidence="5" id="KW-0460">Magnesium</keyword>
<evidence type="ECO:0000256" key="10">
    <source>
        <dbReference type="SAM" id="MobiDB-lite"/>
    </source>
</evidence>
<dbReference type="InterPro" id="IPR043502">
    <property type="entry name" value="DNA/RNA_pol_sf"/>
</dbReference>
<dbReference type="AlphaFoldDB" id="A0AAU7F914"/>
<dbReference type="EC" id="2.7.7.49" evidence="1"/>
<dbReference type="InterPro" id="IPR000477">
    <property type="entry name" value="RT_dom"/>
</dbReference>
<keyword evidence="2" id="KW-0808">Transferase</keyword>
<evidence type="ECO:0000256" key="6">
    <source>
        <dbReference type="ARBA" id="ARBA00022918"/>
    </source>
</evidence>
<evidence type="ECO:0000256" key="4">
    <source>
        <dbReference type="ARBA" id="ARBA00022723"/>
    </source>
</evidence>
<dbReference type="EMBL" id="CP157355">
    <property type="protein sequence ID" value="XBM00105.1"/>
    <property type="molecule type" value="Genomic_DNA"/>
</dbReference>
<dbReference type="SUPFAM" id="SSF56672">
    <property type="entry name" value="DNA/RNA polymerases"/>
    <property type="match status" value="1"/>
</dbReference>
<dbReference type="InterPro" id="IPR000123">
    <property type="entry name" value="Reverse_transcriptase_msDNA"/>
</dbReference>
<keyword evidence="11" id="KW-1133">Transmembrane helix</keyword>
<dbReference type="GO" id="GO:0003723">
    <property type="term" value="F:RNA binding"/>
    <property type="evidence" value="ECO:0007669"/>
    <property type="project" value="InterPro"/>
</dbReference>
<feature type="transmembrane region" description="Helical" evidence="11">
    <location>
        <begin position="567"/>
        <end position="600"/>
    </location>
</feature>
<evidence type="ECO:0000256" key="7">
    <source>
        <dbReference type="ARBA" id="ARBA00023118"/>
    </source>
</evidence>
<reference evidence="13" key="1">
    <citation type="submission" date="2024-05" db="EMBL/GenBank/DDBJ databases">
        <authorList>
            <person name="Yang L."/>
            <person name="Pan L."/>
        </authorList>
    </citation>
    <scope>NUCLEOTIDE SEQUENCE</scope>
    <source>
        <strain evidence="13">FCG-7</strain>
    </source>
</reference>
<evidence type="ECO:0000256" key="2">
    <source>
        <dbReference type="ARBA" id="ARBA00022679"/>
    </source>
</evidence>
<evidence type="ECO:0000259" key="12">
    <source>
        <dbReference type="PROSITE" id="PS50878"/>
    </source>
</evidence>
<proteinExistence type="inferred from homology"/>
<evidence type="ECO:0000256" key="5">
    <source>
        <dbReference type="ARBA" id="ARBA00022842"/>
    </source>
</evidence>
<dbReference type="KEGG" id="cmav:ABHF33_13710"/>
<evidence type="ECO:0000313" key="13">
    <source>
        <dbReference type="EMBL" id="XBM00105.1"/>
    </source>
</evidence>
<evidence type="ECO:0000256" key="1">
    <source>
        <dbReference type="ARBA" id="ARBA00012493"/>
    </source>
</evidence>
<feature type="transmembrane region" description="Helical" evidence="11">
    <location>
        <begin position="607"/>
        <end position="623"/>
    </location>
</feature>
<name>A0AAU7F914_9NEIS</name>
<dbReference type="GO" id="GO:0051607">
    <property type="term" value="P:defense response to virus"/>
    <property type="evidence" value="ECO:0007669"/>
    <property type="project" value="UniProtKB-KW"/>
</dbReference>
<keyword evidence="11" id="KW-0472">Membrane</keyword>
<gene>
    <name evidence="13" type="ORF">ABHF33_13710</name>
</gene>
<dbReference type="InterPro" id="IPR043128">
    <property type="entry name" value="Rev_trsase/Diguanyl_cyclase"/>
</dbReference>